<organism evidence="1">
    <name type="scientific">Thermosporothrix sp. COM3</name>
    <dbReference type="NCBI Taxonomy" id="2490863"/>
    <lineage>
        <taxon>Bacteria</taxon>
        <taxon>Bacillati</taxon>
        <taxon>Chloroflexota</taxon>
        <taxon>Ktedonobacteria</taxon>
        <taxon>Ktedonobacterales</taxon>
        <taxon>Thermosporotrichaceae</taxon>
        <taxon>Thermosporothrix</taxon>
    </lineage>
</organism>
<evidence type="ECO:0000313" key="1">
    <source>
        <dbReference type="EMBL" id="BBH87996.1"/>
    </source>
</evidence>
<name>A0A455SJT2_9CHLR</name>
<proteinExistence type="predicted"/>
<dbReference type="EMBL" id="AP019376">
    <property type="protein sequence ID" value="BBH87996.1"/>
    <property type="molecule type" value="Genomic_DNA"/>
</dbReference>
<protein>
    <submittedName>
        <fullName evidence="1">Uncharacterized protein</fullName>
    </submittedName>
</protein>
<sequence length="62" mass="6925">MQISKTTGCEPGERNISSVFEQAFGLHATPLKEALATTIRWYQIRRTCIPSSGNRGKEVEQT</sequence>
<reference evidence="1" key="1">
    <citation type="submission" date="2018-12" db="EMBL/GenBank/DDBJ databases">
        <title>Novel natural products biosynthetic potential of the class Ktedonobacteria.</title>
        <authorList>
            <person name="Zheng Y."/>
            <person name="Saitou A."/>
            <person name="Wang C.M."/>
            <person name="Toyoda A."/>
            <person name="Minakuchi Y."/>
            <person name="Sekiguchi Y."/>
            <person name="Ueda K."/>
            <person name="Takano H."/>
            <person name="Sakai Y."/>
            <person name="Yokota A."/>
            <person name="Yabe S."/>
        </authorList>
    </citation>
    <scope>NUCLEOTIDE SEQUENCE</scope>
    <source>
        <strain evidence="1">COM3</strain>
    </source>
</reference>
<accession>A0A455SJT2</accession>
<gene>
    <name evidence="1" type="ORF">KTC_27470</name>
</gene>
<dbReference type="AlphaFoldDB" id="A0A455SJT2"/>